<name>A0A1E3GS71_9GAMM</name>
<keyword evidence="1" id="KW-0472">Membrane</keyword>
<dbReference type="EMBL" id="MCRI01000012">
    <property type="protein sequence ID" value="ODN66900.1"/>
    <property type="molecule type" value="Genomic_DNA"/>
</dbReference>
<proteinExistence type="predicted"/>
<accession>A0A1E3GS71</accession>
<evidence type="ECO:0000313" key="3">
    <source>
        <dbReference type="Proteomes" id="UP000094379"/>
    </source>
</evidence>
<gene>
    <name evidence="2" type="ORF">A9E74_01450</name>
</gene>
<feature type="transmembrane region" description="Helical" evidence="1">
    <location>
        <begin position="9"/>
        <end position="29"/>
    </location>
</feature>
<keyword evidence="3" id="KW-1185">Reference proteome</keyword>
<organism evidence="2 3">
    <name type="scientific">Methylophaga muralis</name>
    <dbReference type="NCBI Taxonomy" id="291169"/>
    <lineage>
        <taxon>Bacteria</taxon>
        <taxon>Pseudomonadati</taxon>
        <taxon>Pseudomonadota</taxon>
        <taxon>Gammaproteobacteria</taxon>
        <taxon>Thiotrichales</taxon>
        <taxon>Piscirickettsiaceae</taxon>
        <taxon>Methylophaga</taxon>
    </lineage>
</organism>
<evidence type="ECO:0000256" key="1">
    <source>
        <dbReference type="SAM" id="Phobius"/>
    </source>
</evidence>
<comment type="caution">
    <text evidence="2">The sequence shown here is derived from an EMBL/GenBank/DDBJ whole genome shotgun (WGS) entry which is preliminary data.</text>
</comment>
<feature type="transmembrane region" description="Helical" evidence="1">
    <location>
        <begin position="35"/>
        <end position="51"/>
    </location>
</feature>
<dbReference type="Proteomes" id="UP000094379">
    <property type="component" value="Unassembled WGS sequence"/>
</dbReference>
<keyword evidence="1" id="KW-1133">Transmembrane helix</keyword>
<dbReference type="AlphaFoldDB" id="A0A1E3GS71"/>
<keyword evidence="1" id="KW-0812">Transmembrane</keyword>
<dbReference type="STRING" id="291169.A9E74_01450"/>
<protein>
    <submittedName>
        <fullName evidence="2">Uncharacterized protein</fullName>
    </submittedName>
</protein>
<evidence type="ECO:0000313" key="2">
    <source>
        <dbReference type="EMBL" id="ODN66900.1"/>
    </source>
</evidence>
<dbReference type="PATRIC" id="fig|291169.3.peg.1456"/>
<sequence length="69" mass="7792">MVKRTENVVLLKVIGTAELLAALAMFYFYHENVPAIIGGLILLGLSANSFYQAHKCYQRQYSPRKDDNS</sequence>
<reference evidence="2 3" key="1">
    <citation type="submission" date="2016-07" db="EMBL/GenBank/DDBJ databases">
        <title>Draft Genome Sequence of Methylophaga muralis Bur 1.</title>
        <authorList>
            <person name="Vasilenko O.V."/>
            <person name="Doronina N.V."/>
            <person name="Shmareva M.N."/>
            <person name="Tarlachkov S.V."/>
            <person name="Mustakhimov I."/>
            <person name="Trotsenko Y.A."/>
        </authorList>
    </citation>
    <scope>NUCLEOTIDE SEQUENCE [LARGE SCALE GENOMIC DNA]</scope>
    <source>
        <strain evidence="2 3">Bur 1</strain>
    </source>
</reference>
<dbReference type="RefSeq" id="WP_069295918.1">
    <property type="nucleotide sequence ID" value="NZ_MCRI01000012.1"/>
</dbReference>